<evidence type="ECO:0000313" key="8">
    <source>
        <dbReference type="EMBL" id="GBG25796.1"/>
    </source>
</evidence>
<dbReference type="InParanoid" id="A0A2R5G440"/>
<dbReference type="InterPro" id="IPR024053">
    <property type="entry name" value="VHL_beta_dom"/>
</dbReference>
<evidence type="ECO:0000256" key="4">
    <source>
        <dbReference type="ARBA" id="ARBA00023002"/>
    </source>
</evidence>
<evidence type="ECO:0000256" key="3">
    <source>
        <dbReference type="ARBA" id="ARBA00022964"/>
    </source>
</evidence>
<keyword evidence="3" id="KW-0223">Dioxygenase</keyword>
<evidence type="ECO:0000256" key="1">
    <source>
        <dbReference type="ARBA" id="ARBA00001961"/>
    </source>
</evidence>
<reference evidence="8 9" key="1">
    <citation type="submission" date="2017-12" db="EMBL/GenBank/DDBJ databases">
        <title>Sequencing, de novo assembly and annotation of complete genome of a new Thraustochytrid species, strain FCC1311.</title>
        <authorList>
            <person name="Sedici K."/>
            <person name="Godart F."/>
            <person name="Aiese Cigliano R."/>
            <person name="Sanseverino W."/>
            <person name="Barakat M."/>
            <person name="Ortet P."/>
            <person name="Marechal E."/>
            <person name="Cagnac O."/>
            <person name="Amato A."/>
        </authorList>
    </citation>
    <scope>NUCLEOTIDE SEQUENCE [LARGE SCALE GENOMIC DNA]</scope>
</reference>
<dbReference type="GO" id="GO:0031418">
    <property type="term" value="F:L-ascorbic acid binding"/>
    <property type="evidence" value="ECO:0007669"/>
    <property type="project" value="InterPro"/>
</dbReference>
<feature type="transmembrane region" description="Helical" evidence="6">
    <location>
        <begin position="44"/>
        <end position="65"/>
    </location>
</feature>
<dbReference type="PROSITE" id="PS51471">
    <property type="entry name" value="FE2OG_OXY"/>
    <property type="match status" value="1"/>
</dbReference>
<dbReference type="InterPro" id="IPR037140">
    <property type="entry name" value="VHL_beta_dom_sf"/>
</dbReference>
<comment type="caution">
    <text evidence="8">The sequence shown here is derived from an EMBL/GenBank/DDBJ whole genome shotgun (WGS) entry which is preliminary data.</text>
</comment>
<keyword evidence="5" id="KW-0408">Iron</keyword>
<sequence>MQTLAGAAVLSCEQEKAKRTCDDEEDEALKELQEMSKAWLTSTLTRLATVAASVLILVVAIAIGMSEEIQNDLKNIAREVPLPRTLASYDQHHAEQDDQVKFPVDFTVHFNGDGLGDGMSASSRDWTGIDPLIRAACDEMEEVLEFASYDNETMARICEPTRGARLFTPGGKRVRSFADVPANGTRIYLVPQGLQFVFPLGKVGTEIVATNVVSPLADKVVKLRQLTESPRVFSLENFISDEEIDAILKHNADLVKPSEVGFSGWRDSTRTSSTAWDMHSSASRAVRRRSFDLLGMDFDNDMADALQVLRYNLSEWYKPHLDSFDKKAYDGTVPKVENGTNRFATIFLYLSDVEEGGHTVFPLSTTHEGYNGEKIVHDGTVRSPGYIADKDARWACNTSSTALRSGTRRGSALLFYSQTADGEIDPYSLHGGCPVVKGIKYSANVWVWNRPKPSKSDAKDAGARPAPDLNSIQMHFHNRRAGKVNLFWDDGTEDMIFQAEILPGEMQSMTTYHGHSFVVRDADSKETLHAFTANDKLHKGKQHVEAIEA</sequence>
<keyword evidence="9" id="KW-1185">Reference proteome</keyword>
<dbReference type="GO" id="GO:0005506">
    <property type="term" value="F:iron ion binding"/>
    <property type="evidence" value="ECO:0007669"/>
    <property type="project" value="InterPro"/>
</dbReference>
<dbReference type="PANTHER" id="PTHR10869:SF226">
    <property type="entry name" value="PROLYL 4-HYDROXYLASE ALPHA SUBUNIT DOMAIN-CONTAINING PROTEIN"/>
    <property type="match status" value="1"/>
</dbReference>
<dbReference type="OrthoDB" id="420380at2759"/>
<dbReference type="InterPro" id="IPR005123">
    <property type="entry name" value="Oxoglu/Fe-dep_dioxygenase_dom"/>
</dbReference>
<evidence type="ECO:0000313" key="9">
    <source>
        <dbReference type="Proteomes" id="UP000241890"/>
    </source>
</evidence>
<evidence type="ECO:0000259" key="7">
    <source>
        <dbReference type="PROSITE" id="PS51471"/>
    </source>
</evidence>
<evidence type="ECO:0000256" key="6">
    <source>
        <dbReference type="SAM" id="Phobius"/>
    </source>
</evidence>
<dbReference type="PANTHER" id="PTHR10869">
    <property type="entry name" value="PROLYL 4-HYDROXYLASE ALPHA SUBUNIT"/>
    <property type="match status" value="1"/>
</dbReference>
<keyword evidence="6" id="KW-0812">Transmembrane</keyword>
<dbReference type="Pfam" id="PF01847">
    <property type="entry name" value="VHL"/>
    <property type="match status" value="1"/>
</dbReference>
<dbReference type="SMART" id="SM00702">
    <property type="entry name" value="P4Hc"/>
    <property type="match status" value="1"/>
</dbReference>
<dbReference type="InterPro" id="IPR044862">
    <property type="entry name" value="Pro_4_hyd_alph_FE2OG_OXY"/>
</dbReference>
<dbReference type="Gene3D" id="2.60.40.780">
    <property type="entry name" value="von Hippel-Lindau disease tumour suppressor, beta domain"/>
    <property type="match status" value="1"/>
</dbReference>
<keyword evidence="6" id="KW-1133">Transmembrane helix</keyword>
<organism evidence="8 9">
    <name type="scientific">Hondaea fermentalgiana</name>
    <dbReference type="NCBI Taxonomy" id="2315210"/>
    <lineage>
        <taxon>Eukaryota</taxon>
        <taxon>Sar</taxon>
        <taxon>Stramenopiles</taxon>
        <taxon>Bigyra</taxon>
        <taxon>Labyrinthulomycetes</taxon>
        <taxon>Thraustochytrida</taxon>
        <taxon>Thraustochytriidae</taxon>
        <taxon>Hondaea</taxon>
    </lineage>
</organism>
<dbReference type="Proteomes" id="UP000241890">
    <property type="component" value="Unassembled WGS sequence"/>
</dbReference>
<keyword evidence="2" id="KW-0479">Metal-binding</keyword>
<evidence type="ECO:0000256" key="2">
    <source>
        <dbReference type="ARBA" id="ARBA00022723"/>
    </source>
</evidence>
<dbReference type="Pfam" id="PF13640">
    <property type="entry name" value="2OG-FeII_Oxy_3"/>
    <property type="match status" value="1"/>
</dbReference>
<dbReference type="InterPro" id="IPR036208">
    <property type="entry name" value="VHL_sf"/>
</dbReference>
<keyword evidence="6" id="KW-0472">Membrane</keyword>
<dbReference type="EMBL" id="BEYU01000015">
    <property type="protein sequence ID" value="GBG25796.1"/>
    <property type="molecule type" value="Genomic_DNA"/>
</dbReference>
<comment type="cofactor">
    <cofactor evidence="1">
        <name>L-ascorbate</name>
        <dbReference type="ChEBI" id="CHEBI:38290"/>
    </cofactor>
</comment>
<dbReference type="Gene3D" id="2.60.120.620">
    <property type="entry name" value="q2cbj1_9rhob like domain"/>
    <property type="match status" value="1"/>
</dbReference>
<feature type="domain" description="Fe2OG dioxygenase" evidence="7">
    <location>
        <begin position="302"/>
        <end position="451"/>
    </location>
</feature>
<proteinExistence type="predicted"/>
<gene>
    <name evidence="8" type="ORF">FCC1311_020152</name>
</gene>
<dbReference type="InterPro" id="IPR006620">
    <property type="entry name" value="Pro_4_hyd_alph"/>
</dbReference>
<dbReference type="SUPFAM" id="SSF49468">
    <property type="entry name" value="VHL"/>
    <property type="match status" value="1"/>
</dbReference>
<keyword evidence="4" id="KW-0560">Oxidoreductase</keyword>
<dbReference type="InterPro" id="IPR045054">
    <property type="entry name" value="P4HA-like"/>
</dbReference>
<dbReference type="GO" id="GO:0005783">
    <property type="term" value="C:endoplasmic reticulum"/>
    <property type="evidence" value="ECO:0007669"/>
    <property type="project" value="TreeGrafter"/>
</dbReference>
<dbReference type="AlphaFoldDB" id="A0A2R5G440"/>
<name>A0A2R5G440_9STRA</name>
<protein>
    <submittedName>
        <fullName evidence="8">Prolyl 4-hydroxylase subunit alpha-1</fullName>
    </submittedName>
</protein>
<dbReference type="GO" id="GO:0004656">
    <property type="term" value="F:procollagen-proline 4-dioxygenase activity"/>
    <property type="evidence" value="ECO:0007669"/>
    <property type="project" value="TreeGrafter"/>
</dbReference>
<accession>A0A2R5G440</accession>
<evidence type="ECO:0000256" key="5">
    <source>
        <dbReference type="ARBA" id="ARBA00023004"/>
    </source>
</evidence>